<protein>
    <submittedName>
        <fullName evidence="1">Uncharacterized protein</fullName>
    </submittedName>
</protein>
<proteinExistence type="predicted"/>
<reference evidence="1" key="1">
    <citation type="journal article" date="2024" name="J. Gen. Virol.">
        <title>Novel phages of Pseudomonas syringae unveil numerous potential auxiliary metabolic genes.</title>
        <authorList>
            <person name="Feltin C."/>
            <person name="Garneau J.R."/>
            <person name="Morris C.E."/>
            <person name="Berard A."/>
            <person name="Torres-Barcelo C."/>
        </authorList>
    </citation>
    <scope>NUCLEOTIDE SEQUENCE</scope>
</reference>
<accession>A0AAU6W3G4</accession>
<evidence type="ECO:0000313" key="1">
    <source>
        <dbReference type="EMBL" id="XAI71107.1"/>
    </source>
</evidence>
<dbReference type="EMBL" id="PP179332">
    <property type="protein sequence ID" value="XAI71107.1"/>
    <property type="molecule type" value="Genomic_DNA"/>
</dbReference>
<gene>
    <name evidence="1" type="ORF">Cygsa01_00061</name>
</gene>
<organism evidence="1">
    <name type="scientific">Pseudomonas phage Cygsa01</name>
    <dbReference type="NCBI Taxonomy" id="3138529"/>
    <lineage>
        <taxon>Viruses</taxon>
    </lineage>
</organism>
<name>A0AAU6W3G4_9VIRU</name>
<sequence length="73" mass="8407">MTTIFILADNTCTVRVITDRNEVPKIMQDFARQWHFWDDISKLNQPGGCVRLVGTSNDYQAGRTVLSITRYDI</sequence>